<dbReference type="EMBL" id="JAAWVQ010048105">
    <property type="protein sequence ID" value="MBN3275134.1"/>
    <property type="molecule type" value="Genomic_DNA"/>
</dbReference>
<protein>
    <recommendedName>
        <fullName evidence="3">Elongator complex protein 6</fullName>
    </recommendedName>
    <alternativeName>
        <fullName evidence="4">Protein TMEM103</fullName>
    </alternativeName>
</protein>
<evidence type="ECO:0000256" key="3">
    <source>
        <dbReference type="ARBA" id="ARBA00020263"/>
    </source>
</evidence>
<evidence type="ECO:0000256" key="1">
    <source>
        <dbReference type="ARBA" id="ARBA00005043"/>
    </source>
</evidence>
<dbReference type="Pfam" id="PF09807">
    <property type="entry name" value="ELP6"/>
    <property type="match status" value="1"/>
</dbReference>
<proteinExistence type="inferred from homology"/>
<keyword evidence="6" id="KW-1185">Reference proteome</keyword>
<reference evidence="5" key="1">
    <citation type="journal article" date="2021" name="Cell">
        <title>Tracing the genetic footprints of vertebrate landing in non-teleost ray-finned fishes.</title>
        <authorList>
            <person name="Bi X."/>
            <person name="Wang K."/>
            <person name="Yang L."/>
            <person name="Pan H."/>
            <person name="Jiang H."/>
            <person name="Wei Q."/>
            <person name="Fang M."/>
            <person name="Yu H."/>
            <person name="Zhu C."/>
            <person name="Cai Y."/>
            <person name="He Y."/>
            <person name="Gan X."/>
            <person name="Zeng H."/>
            <person name="Yu D."/>
            <person name="Zhu Y."/>
            <person name="Jiang H."/>
            <person name="Qiu Q."/>
            <person name="Yang H."/>
            <person name="Zhang Y.E."/>
            <person name="Wang W."/>
            <person name="Zhu M."/>
            <person name="He S."/>
            <person name="Zhang G."/>
        </authorList>
    </citation>
    <scope>NUCLEOTIDE SEQUENCE</scope>
    <source>
        <strain evidence="5">Pddl_001</strain>
    </source>
</reference>
<feature type="non-terminal residue" evidence="5">
    <location>
        <position position="1"/>
    </location>
</feature>
<dbReference type="InterPro" id="IPR018627">
    <property type="entry name" value="ELP6"/>
</dbReference>
<organism evidence="5 6">
    <name type="scientific">Polyodon spathula</name>
    <name type="common">North American paddlefish</name>
    <name type="synonym">Squalus spathula</name>
    <dbReference type="NCBI Taxonomy" id="7913"/>
    <lineage>
        <taxon>Eukaryota</taxon>
        <taxon>Metazoa</taxon>
        <taxon>Chordata</taxon>
        <taxon>Craniata</taxon>
        <taxon>Vertebrata</taxon>
        <taxon>Euteleostomi</taxon>
        <taxon>Actinopterygii</taxon>
        <taxon>Chondrostei</taxon>
        <taxon>Acipenseriformes</taxon>
        <taxon>Polyodontidae</taxon>
        <taxon>Polyodon</taxon>
    </lineage>
</organism>
<feature type="non-terminal residue" evidence="5">
    <location>
        <position position="379"/>
    </location>
</feature>
<dbReference type="PANTHER" id="PTHR16184">
    <property type="entry name" value="ELONGATOR COMPLEX PROTEIN 6"/>
    <property type="match status" value="1"/>
</dbReference>
<comment type="similarity">
    <text evidence="2">Belongs to the ELP6 family.</text>
</comment>
<name>A0ABS2XLX3_POLSP</name>
<comment type="pathway">
    <text evidence="1">tRNA modification; 5-methoxycarbonylmethyl-2-thiouridine-tRNA biosynthesis.</text>
</comment>
<accession>A0ABS2XLX3</accession>
<dbReference type="CDD" id="cd19495">
    <property type="entry name" value="Elp6"/>
    <property type="match status" value="1"/>
</dbReference>
<evidence type="ECO:0000256" key="4">
    <source>
        <dbReference type="ARBA" id="ARBA00045027"/>
    </source>
</evidence>
<evidence type="ECO:0000313" key="5">
    <source>
        <dbReference type="EMBL" id="MBN3275134.1"/>
    </source>
</evidence>
<comment type="caution">
    <text evidence="5">The sequence shown here is derived from an EMBL/GenBank/DDBJ whole genome shotgun (WGS) entry which is preliminary data.</text>
</comment>
<dbReference type="PANTHER" id="PTHR16184:SF6">
    <property type="entry name" value="ELONGATOR COMPLEX PROTEIN 6"/>
    <property type="match status" value="1"/>
</dbReference>
<sequence>MGDSNDTGSVAHNMPLREPTRMDAFTVEQKIKYRPPSEQHNDNFSLSTIAEGSHPNVRKLCDTPPNLPHARALAYYDNIICQDHPNAQNKLEDPVNVSPKEDHAALNIQNSLTPKHENNKAAECEENSEGQFILVSDSKTDGTFLIHHFISFYLKAGCRVCVLGLVQSFSHYSAVGQRLGVSLSQAREKGQLVFLEGLRGSLDVLLQDGPIPDTAQPLGFLRSPVPELRGLFEFVQSSLSSTEEERAAWGPPVLIVDDLSVLLSLGVSPGAVLDFVHYCRVAVCTRMQGNVVTLVHNEEELEDEGSELLLRSLTLQSSLTLQVQGLATGYCRDIHGQMELRWRGGSQGRPGRDQVKLFQYKVQDKGVSFFARGTSSAVL</sequence>
<dbReference type="Gene3D" id="3.40.50.300">
    <property type="entry name" value="P-loop containing nucleotide triphosphate hydrolases"/>
    <property type="match status" value="1"/>
</dbReference>
<evidence type="ECO:0000256" key="2">
    <source>
        <dbReference type="ARBA" id="ARBA00008837"/>
    </source>
</evidence>
<dbReference type="Proteomes" id="UP001166093">
    <property type="component" value="Unassembled WGS sequence"/>
</dbReference>
<dbReference type="InterPro" id="IPR027417">
    <property type="entry name" value="P-loop_NTPase"/>
</dbReference>
<gene>
    <name evidence="5" type="primary">Elp6</name>
    <name evidence="5" type="ORF">GTO93_0004957</name>
</gene>
<evidence type="ECO:0000313" key="6">
    <source>
        <dbReference type="Proteomes" id="UP001166093"/>
    </source>
</evidence>